<comment type="caution">
    <text evidence="3">The sequence shown here is derived from an EMBL/GenBank/DDBJ whole genome shotgun (WGS) entry which is preliminary data.</text>
</comment>
<gene>
    <name evidence="3" type="ORF">Salat_2414600</name>
</gene>
<reference evidence="3" key="1">
    <citation type="submission" date="2020-06" db="EMBL/GenBank/DDBJ databases">
        <authorList>
            <person name="Li T."/>
            <person name="Hu X."/>
            <person name="Zhang T."/>
            <person name="Song X."/>
            <person name="Zhang H."/>
            <person name="Dai N."/>
            <person name="Sheng W."/>
            <person name="Hou X."/>
            <person name="Wei L."/>
        </authorList>
    </citation>
    <scope>NUCLEOTIDE SEQUENCE</scope>
    <source>
        <strain evidence="3">3651</strain>
        <tissue evidence="3">Leaf</tissue>
    </source>
</reference>
<reference evidence="3" key="2">
    <citation type="journal article" date="2024" name="Plant">
        <title>Genomic evolution and insights into agronomic trait innovations of Sesamum species.</title>
        <authorList>
            <person name="Miao H."/>
            <person name="Wang L."/>
            <person name="Qu L."/>
            <person name="Liu H."/>
            <person name="Sun Y."/>
            <person name="Le M."/>
            <person name="Wang Q."/>
            <person name="Wei S."/>
            <person name="Zheng Y."/>
            <person name="Lin W."/>
            <person name="Duan Y."/>
            <person name="Cao H."/>
            <person name="Xiong S."/>
            <person name="Wang X."/>
            <person name="Wei L."/>
            <person name="Li C."/>
            <person name="Ma Q."/>
            <person name="Ju M."/>
            <person name="Zhao R."/>
            <person name="Li G."/>
            <person name="Mu C."/>
            <person name="Tian Q."/>
            <person name="Mei H."/>
            <person name="Zhang T."/>
            <person name="Gao T."/>
            <person name="Zhang H."/>
        </authorList>
    </citation>
    <scope>NUCLEOTIDE SEQUENCE</scope>
    <source>
        <strain evidence="3">3651</strain>
    </source>
</reference>
<evidence type="ECO:0000256" key="1">
    <source>
        <dbReference type="SAM" id="MobiDB-lite"/>
    </source>
</evidence>
<protein>
    <recommendedName>
        <fullName evidence="5">Secreted protein</fullName>
    </recommendedName>
</protein>
<organism evidence="3 4">
    <name type="scientific">Sesamum alatum</name>
    <dbReference type="NCBI Taxonomy" id="300844"/>
    <lineage>
        <taxon>Eukaryota</taxon>
        <taxon>Viridiplantae</taxon>
        <taxon>Streptophyta</taxon>
        <taxon>Embryophyta</taxon>
        <taxon>Tracheophyta</taxon>
        <taxon>Spermatophyta</taxon>
        <taxon>Magnoliopsida</taxon>
        <taxon>eudicotyledons</taxon>
        <taxon>Gunneridae</taxon>
        <taxon>Pentapetalae</taxon>
        <taxon>asterids</taxon>
        <taxon>lamiids</taxon>
        <taxon>Lamiales</taxon>
        <taxon>Pedaliaceae</taxon>
        <taxon>Sesamum</taxon>
    </lineage>
</organism>
<accession>A0AAE2CFB4</accession>
<evidence type="ECO:0000313" key="3">
    <source>
        <dbReference type="EMBL" id="KAK4420017.1"/>
    </source>
</evidence>
<evidence type="ECO:0000313" key="4">
    <source>
        <dbReference type="Proteomes" id="UP001293254"/>
    </source>
</evidence>
<feature type="region of interest" description="Disordered" evidence="1">
    <location>
        <begin position="59"/>
        <end position="86"/>
    </location>
</feature>
<name>A0AAE2CFB4_9LAMI</name>
<dbReference type="EMBL" id="JACGWO010000009">
    <property type="protein sequence ID" value="KAK4420017.1"/>
    <property type="molecule type" value="Genomic_DNA"/>
</dbReference>
<feature type="compositionally biased region" description="Basic residues" evidence="1">
    <location>
        <begin position="63"/>
        <end position="74"/>
    </location>
</feature>
<dbReference type="AlphaFoldDB" id="A0AAE2CFB4"/>
<proteinExistence type="predicted"/>
<keyword evidence="2" id="KW-0732">Signal</keyword>
<evidence type="ECO:0000256" key="2">
    <source>
        <dbReference type="SAM" id="SignalP"/>
    </source>
</evidence>
<evidence type="ECO:0008006" key="5">
    <source>
        <dbReference type="Google" id="ProtNLM"/>
    </source>
</evidence>
<dbReference type="Proteomes" id="UP001293254">
    <property type="component" value="Unassembled WGS sequence"/>
</dbReference>
<feature type="signal peptide" evidence="2">
    <location>
        <begin position="1"/>
        <end position="18"/>
    </location>
</feature>
<feature type="chain" id="PRO_5041922665" description="Secreted protein" evidence="2">
    <location>
        <begin position="19"/>
        <end position="128"/>
    </location>
</feature>
<keyword evidence="4" id="KW-1185">Reference proteome</keyword>
<sequence length="128" mass="13982">MRRAMVFKVACCSGGAWALSLSAGSSSSSVDSSSEVSAYGNCLEEDTFGGIEGLAGANSKELPRRKTMPMRTKHGMSNGSKMQATYDGGKVLRPRWLRDRDTDGAVREKDPSPWFLFLLFIVQKNIVK</sequence>